<feature type="transmembrane region" description="Helical" evidence="7">
    <location>
        <begin position="101"/>
        <end position="119"/>
    </location>
</feature>
<evidence type="ECO:0000256" key="5">
    <source>
        <dbReference type="ARBA" id="ARBA00023136"/>
    </source>
</evidence>
<keyword evidence="4" id="KW-0496">Mitochondrion</keyword>
<dbReference type="InterPro" id="IPR009801">
    <property type="entry name" value="TMEM126"/>
</dbReference>
<comment type="subcellular location">
    <subcellularLocation>
        <location evidence="1">Mitochondrion membrane</location>
        <topology evidence="1">Multi-pass membrane protein</topology>
    </subcellularLocation>
</comment>
<reference evidence="8" key="2">
    <citation type="submission" date="2025-09" db="UniProtKB">
        <authorList>
            <consortium name="Ensembl"/>
        </authorList>
    </citation>
    <scope>IDENTIFICATION</scope>
</reference>
<evidence type="ECO:0000313" key="9">
    <source>
        <dbReference type="Proteomes" id="UP000694569"/>
    </source>
</evidence>
<name>A0A8C5M3A9_9ANUR</name>
<evidence type="ECO:0000256" key="1">
    <source>
        <dbReference type="ARBA" id="ARBA00004225"/>
    </source>
</evidence>
<evidence type="ECO:0000256" key="6">
    <source>
        <dbReference type="SAM" id="MobiDB-lite"/>
    </source>
</evidence>
<keyword evidence="9" id="KW-1185">Reference proteome</keyword>
<keyword evidence="3 7" id="KW-1133">Transmembrane helix</keyword>
<evidence type="ECO:0000256" key="3">
    <source>
        <dbReference type="ARBA" id="ARBA00022989"/>
    </source>
</evidence>
<dbReference type="Ensembl" id="ENSLLET00000007527.1">
    <property type="protein sequence ID" value="ENSLLEP00000007229.1"/>
    <property type="gene ID" value="ENSLLEG00000004577.1"/>
</dbReference>
<dbReference type="Pfam" id="PF07114">
    <property type="entry name" value="TMEM126"/>
    <property type="match status" value="1"/>
</dbReference>
<dbReference type="OrthoDB" id="6234762at2759"/>
<protein>
    <submittedName>
        <fullName evidence="8">Transmembrane protein 126A</fullName>
    </submittedName>
</protein>
<reference evidence="8" key="1">
    <citation type="submission" date="2025-08" db="UniProtKB">
        <authorList>
            <consortium name="Ensembl"/>
        </authorList>
    </citation>
    <scope>IDENTIFICATION</scope>
</reference>
<feature type="region of interest" description="Disordered" evidence="6">
    <location>
        <begin position="1"/>
        <end position="21"/>
    </location>
</feature>
<dbReference type="AlphaFoldDB" id="A0A8C5M3A9"/>
<keyword evidence="2 7" id="KW-0812">Transmembrane</keyword>
<feature type="transmembrane region" description="Helical" evidence="7">
    <location>
        <begin position="139"/>
        <end position="159"/>
    </location>
</feature>
<dbReference type="GeneTree" id="ENSGT00520000055616"/>
<sequence>MSGAHLHPLHTAPPGGPVTSPARRHVTWARWRRPLVDRSPWKYRDCAAGTEPLVVYPAQGVSRTSKLFMYGSVYLGINGAFAGLIANSLFRRILHVTQARLTSSLPMAVLPFLTTVAMYSGVVSQPLLQGDMNCSVCTVIRGGLIGSIVGGLYPIILALPINGGLAARYQTSPLPTQGNVMRFWMKVSEPVLRKMSFVLILQGMFGAYISSRHFTIYEKMLHLPPADPQTDEFTQ</sequence>
<accession>A0A8C5M3A9</accession>
<evidence type="ECO:0000256" key="2">
    <source>
        <dbReference type="ARBA" id="ARBA00022692"/>
    </source>
</evidence>
<proteinExistence type="predicted"/>
<dbReference type="PANTHER" id="PTHR16296:SF2">
    <property type="entry name" value="TRANSMEMBRANE PROTEIN 126A"/>
    <property type="match status" value="1"/>
</dbReference>
<dbReference type="GO" id="GO:0032981">
    <property type="term" value="P:mitochondrial respiratory chain complex I assembly"/>
    <property type="evidence" value="ECO:0007669"/>
    <property type="project" value="TreeGrafter"/>
</dbReference>
<evidence type="ECO:0000313" key="8">
    <source>
        <dbReference type="Ensembl" id="ENSLLEP00000007229.1"/>
    </source>
</evidence>
<keyword evidence="5 7" id="KW-0472">Membrane</keyword>
<dbReference type="Proteomes" id="UP000694569">
    <property type="component" value="Unplaced"/>
</dbReference>
<evidence type="ECO:0000256" key="4">
    <source>
        <dbReference type="ARBA" id="ARBA00023128"/>
    </source>
</evidence>
<dbReference type="GO" id="GO:0031966">
    <property type="term" value="C:mitochondrial membrane"/>
    <property type="evidence" value="ECO:0007669"/>
    <property type="project" value="UniProtKB-SubCell"/>
</dbReference>
<dbReference type="PANTHER" id="PTHR16296">
    <property type="entry name" value="UNCHARACTERIZED HYPOTHALAMUS PROTEIN HT007"/>
    <property type="match status" value="1"/>
</dbReference>
<feature type="transmembrane region" description="Helical" evidence="7">
    <location>
        <begin position="67"/>
        <end position="89"/>
    </location>
</feature>
<organism evidence="8 9">
    <name type="scientific">Leptobrachium leishanense</name>
    <name type="common">Leishan spiny toad</name>
    <dbReference type="NCBI Taxonomy" id="445787"/>
    <lineage>
        <taxon>Eukaryota</taxon>
        <taxon>Metazoa</taxon>
        <taxon>Chordata</taxon>
        <taxon>Craniata</taxon>
        <taxon>Vertebrata</taxon>
        <taxon>Euteleostomi</taxon>
        <taxon>Amphibia</taxon>
        <taxon>Batrachia</taxon>
        <taxon>Anura</taxon>
        <taxon>Pelobatoidea</taxon>
        <taxon>Megophryidae</taxon>
        <taxon>Leptobrachium</taxon>
    </lineage>
</organism>
<evidence type="ECO:0000256" key="7">
    <source>
        <dbReference type="SAM" id="Phobius"/>
    </source>
</evidence>